<evidence type="ECO:0000256" key="3">
    <source>
        <dbReference type="ARBA" id="ARBA00022771"/>
    </source>
</evidence>
<feature type="domain" description="BED-type" evidence="9">
    <location>
        <begin position="42"/>
        <end position="76"/>
    </location>
</feature>
<comment type="subcellular location">
    <subcellularLocation>
        <location evidence="1">Nucleus</location>
    </subcellularLocation>
</comment>
<evidence type="ECO:0000256" key="6">
    <source>
        <dbReference type="ARBA" id="ARBA00023125"/>
    </source>
</evidence>
<protein>
    <submittedName>
        <fullName evidence="12">BED-type domain-containing protein</fullName>
    </submittedName>
</protein>
<keyword evidence="2" id="KW-0479">Metal-binding</keyword>
<evidence type="ECO:0000256" key="1">
    <source>
        <dbReference type="ARBA" id="ARBA00004123"/>
    </source>
</evidence>
<keyword evidence="8" id="KW-0539">Nucleus</keyword>
<dbReference type="InterPro" id="IPR012337">
    <property type="entry name" value="RNaseH-like_sf"/>
</dbReference>
<keyword evidence="7" id="KW-0804">Transcription</keyword>
<dbReference type="AlphaFoldDB" id="A0A915NE01"/>
<dbReference type="GO" id="GO:0008270">
    <property type="term" value="F:zinc ion binding"/>
    <property type="evidence" value="ECO:0007669"/>
    <property type="project" value="UniProtKB-KW"/>
</dbReference>
<dbReference type="GO" id="GO:0046983">
    <property type="term" value="F:protein dimerization activity"/>
    <property type="evidence" value="ECO:0007669"/>
    <property type="project" value="InterPro"/>
</dbReference>
<evidence type="ECO:0000313" key="12">
    <source>
        <dbReference type="WBParaSite" id="scf7180000417570.g1432"/>
    </source>
</evidence>
<evidence type="ECO:0000259" key="10">
    <source>
        <dbReference type="Pfam" id="PF05699"/>
    </source>
</evidence>
<keyword evidence="3" id="KW-0863">Zinc-finger</keyword>
<evidence type="ECO:0000313" key="11">
    <source>
        <dbReference type="Proteomes" id="UP000887560"/>
    </source>
</evidence>
<dbReference type="InterPro" id="IPR008906">
    <property type="entry name" value="HATC_C_dom"/>
</dbReference>
<dbReference type="Pfam" id="PF05699">
    <property type="entry name" value="Dimer_Tnp_hAT"/>
    <property type="match status" value="1"/>
</dbReference>
<dbReference type="Proteomes" id="UP000887560">
    <property type="component" value="Unplaced"/>
</dbReference>
<organism evidence="11 12">
    <name type="scientific">Meloidogyne floridensis</name>
    <dbReference type="NCBI Taxonomy" id="298350"/>
    <lineage>
        <taxon>Eukaryota</taxon>
        <taxon>Metazoa</taxon>
        <taxon>Ecdysozoa</taxon>
        <taxon>Nematoda</taxon>
        <taxon>Chromadorea</taxon>
        <taxon>Rhabditida</taxon>
        <taxon>Tylenchina</taxon>
        <taxon>Tylenchomorpha</taxon>
        <taxon>Tylenchoidea</taxon>
        <taxon>Meloidogynidae</taxon>
        <taxon>Meloidogyninae</taxon>
        <taxon>Meloidogyne</taxon>
    </lineage>
</organism>
<evidence type="ECO:0000256" key="8">
    <source>
        <dbReference type="ARBA" id="ARBA00023242"/>
    </source>
</evidence>
<keyword evidence="6" id="KW-0238">DNA-binding</keyword>
<dbReference type="InterPro" id="IPR052035">
    <property type="entry name" value="ZnF_BED_domain_contain"/>
</dbReference>
<dbReference type="GO" id="GO:0005634">
    <property type="term" value="C:nucleus"/>
    <property type="evidence" value="ECO:0007669"/>
    <property type="project" value="UniProtKB-SubCell"/>
</dbReference>
<dbReference type="Pfam" id="PF02892">
    <property type="entry name" value="zf-BED"/>
    <property type="match status" value="1"/>
</dbReference>
<sequence length="619" mass="72095">MAEFEEDNDNSIMDVNEIEEINIENQAKVDLTEPANSFLRYYSYFRGEKVAKCRLCKKTIGRKDGSTSGMERHLRTHTKFLTDYELARKKLKESKQQKRTFDTKLSMNQSSSVKQVKLTDFKSPEKMKNDNPRSKKIDDLLLRFICLNAHPLSLMEQNGFADIMNETCPSYKVKSRQYMTQALEEKYDVIFENLKKQINLAEYVSFTTDIWQNKNKKKSFLSLTCHFIDESFNRVFKILTTEPFNDRHTGDKISEKIQEIVEEFAIEKQKIHLGVNDGIEHKTKSVAEVKEQIKLCRDLVAYFNRSPLFQKSMSTQQNLIGAPAHVLIQDCTTRWNSSYYMIRRIVEQQRVLIMTQIDFPDVILPKFELLKNVLEVLKPFEIFTEKLSGRKESISSVLPAYKYLLSSLQDSNLDLPLIKNLKSVIKSGLRSRMEKYENKRFLVVSTMIDPRYKNNQNIFSDLNDRICNKQLLISEIQSIIHPEIRSSTDSPDANFPKNTNVGDDDDPLSAFLAPTVMEFENDFDSATSSNQKSKIVEEVEEFLKAPLQKSSIDPIEYWKENTIYPSIKKIVRKYLSAPPSTVESERTFSHLSNIYSAKRNQLTPEHGKRQLFLHFNYDY</sequence>
<dbReference type="PANTHER" id="PTHR46481">
    <property type="entry name" value="ZINC FINGER BED DOMAIN-CONTAINING PROTEIN 4"/>
    <property type="match status" value="1"/>
</dbReference>
<keyword evidence="5" id="KW-0805">Transcription regulation</keyword>
<feature type="domain" description="HAT C-terminal dimerisation" evidence="10">
    <location>
        <begin position="538"/>
        <end position="616"/>
    </location>
</feature>
<name>A0A915NE01_9BILA</name>
<evidence type="ECO:0000256" key="5">
    <source>
        <dbReference type="ARBA" id="ARBA00023015"/>
    </source>
</evidence>
<dbReference type="WBParaSite" id="scf7180000417570.g1432">
    <property type="protein sequence ID" value="scf7180000417570.g1432"/>
    <property type="gene ID" value="scf7180000417570.g1432"/>
</dbReference>
<accession>A0A915NE01</accession>
<evidence type="ECO:0000259" key="9">
    <source>
        <dbReference type="Pfam" id="PF02892"/>
    </source>
</evidence>
<evidence type="ECO:0000256" key="2">
    <source>
        <dbReference type="ARBA" id="ARBA00022723"/>
    </source>
</evidence>
<evidence type="ECO:0000256" key="7">
    <source>
        <dbReference type="ARBA" id="ARBA00023163"/>
    </source>
</evidence>
<dbReference type="GO" id="GO:0003677">
    <property type="term" value="F:DNA binding"/>
    <property type="evidence" value="ECO:0007669"/>
    <property type="project" value="UniProtKB-KW"/>
</dbReference>
<keyword evidence="4" id="KW-0862">Zinc</keyword>
<reference evidence="12" key="1">
    <citation type="submission" date="2022-11" db="UniProtKB">
        <authorList>
            <consortium name="WormBaseParasite"/>
        </authorList>
    </citation>
    <scope>IDENTIFICATION</scope>
</reference>
<dbReference type="PANTHER" id="PTHR46481:SF10">
    <property type="entry name" value="ZINC FINGER BED DOMAIN-CONTAINING PROTEIN 39"/>
    <property type="match status" value="1"/>
</dbReference>
<dbReference type="SMART" id="SM00614">
    <property type="entry name" value="ZnF_BED"/>
    <property type="match status" value="1"/>
</dbReference>
<keyword evidence="11" id="KW-1185">Reference proteome</keyword>
<evidence type="ECO:0000256" key="4">
    <source>
        <dbReference type="ARBA" id="ARBA00022833"/>
    </source>
</evidence>
<dbReference type="SUPFAM" id="SSF53098">
    <property type="entry name" value="Ribonuclease H-like"/>
    <property type="match status" value="1"/>
</dbReference>
<proteinExistence type="predicted"/>
<dbReference type="InterPro" id="IPR003656">
    <property type="entry name" value="Znf_BED"/>
</dbReference>